<protein>
    <submittedName>
        <fullName evidence="2">RimJ/RimL family protein N-acetyltransferase</fullName>
    </submittedName>
</protein>
<evidence type="ECO:0000313" key="2">
    <source>
        <dbReference type="EMBL" id="RAJ35637.1"/>
    </source>
</evidence>
<comment type="caution">
    <text evidence="2">The sequence shown here is derived from an EMBL/GenBank/DDBJ whole genome shotgun (WGS) entry which is preliminary data.</text>
</comment>
<proteinExistence type="predicted"/>
<accession>A0A327TCK4</accession>
<dbReference type="Gene3D" id="3.40.630.30">
    <property type="match status" value="1"/>
</dbReference>
<dbReference type="PANTHER" id="PTHR43792">
    <property type="entry name" value="GNAT FAMILY, PUTATIVE (AFU_ORTHOLOGUE AFUA_3G00765)-RELATED-RELATED"/>
    <property type="match status" value="1"/>
</dbReference>
<evidence type="ECO:0000313" key="3">
    <source>
        <dbReference type="Proteomes" id="UP000249754"/>
    </source>
</evidence>
<dbReference type="Proteomes" id="UP000249754">
    <property type="component" value="Unassembled WGS sequence"/>
</dbReference>
<dbReference type="AlphaFoldDB" id="A0A327TCK4"/>
<dbReference type="SUPFAM" id="SSF55729">
    <property type="entry name" value="Acyl-CoA N-acyltransferases (Nat)"/>
    <property type="match status" value="1"/>
</dbReference>
<gene>
    <name evidence="2" type="ORF">LY11_00883</name>
</gene>
<evidence type="ECO:0000259" key="1">
    <source>
        <dbReference type="PROSITE" id="PS51186"/>
    </source>
</evidence>
<organism evidence="2 3">
    <name type="scientific">Pedobacter cryoconitis</name>
    <dbReference type="NCBI Taxonomy" id="188932"/>
    <lineage>
        <taxon>Bacteria</taxon>
        <taxon>Pseudomonadati</taxon>
        <taxon>Bacteroidota</taxon>
        <taxon>Sphingobacteriia</taxon>
        <taxon>Sphingobacteriales</taxon>
        <taxon>Sphingobacteriaceae</taxon>
        <taxon>Pedobacter</taxon>
    </lineage>
</organism>
<dbReference type="OrthoDB" id="9788916at2"/>
<dbReference type="InterPro" id="IPR000182">
    <property type="entry name" value="GNAT_dom"/>
</dbReference>
<keyword evidence="2" id="KW-0808">Transferase</keyword>
<dbReference type="RefSeq" id="WP_111632493.1">
    <property type="nucleotide sequence ID" value="NZ_QLLR01000002.1"/>
</dbReference>
<dbReference type="Pfam" id="PF13302">
    <property type="entry name" value="Acetyltransf_3"/>
    <property type="match status" value="1"/>
</dbReference>
<feature type="domain" description="N-acetyltransferase" evidence="1">
    <location>
        <begin position="10"/>
        <end position="173"/>
    </location>
</feature>
<dbReference type="PANTHER" id="PTHR43792:SF16">
    <property type="entry name" value="N-ACETYLTRANSFERASE DOMAIN-CONTAINING PROTEIN"/>
    <property type="match status" value="1"/>
</dbReference>
<dbReference type="PROSITE" id="PS51186">
    <property type="entry name" value="GNAT"/>
    <property type="match status" value="1"/>
</dbReference>
<sequence length="184" mass="21385">MNILAETDRLILREILSSDTSSMYEMYTDPLVLQYLGEKPFVHVQQAEEVIEFIRAQYIANGTGRLAVIKKDTNEFIGWAGLKYVTGSYNDHTNYYEVGYRFIQKYWGKGYATEAARASIDYGFSELMPDKIYAMADSGNKASRVVLEKVGMRYLEKFDLGGIDHDWFEISRTEWDQRRSEQHQ</sequence>
<dbReference type="EMBL" id="QLLR01000002">
    <property type="protein sequence ID" value="RAJ35637.1"/>
    <property type="molecule type" value="Genomic_DNA"/>
</dbReference>
<dbReference type="InterPro" id="IPR016181">
    <property type="entry name" value="Acyl_CoA_acyltransferase"/>
</dbReference>
<dbReference type="GO" id="GO:0016747">
    <property type="term" value="F:acyltransferase activity, transferring groups other than amino-acyl groups"/>
    <property type="evidence" value="ECO:0007669"/>
    <property type="project" value="InterPro"/>
</dbReference>
<name>A0A327TCK4_9SPHI</name>
<reference evidence="2 3" key="1">
    <citation type="submission" date="2018-06" db="EMBL/GenBank/DDBJ databases">
        <title>Genomic Encyclopedia of Archaeal and Bacterial Type Strains, Phase II (KMG-II): from individual species to whole genera.</title>
        <authorList>
            <person name="Goeker M."/>
        </authorList>
    </citation>
    <scope>NUCLEOTIDE SEQUENCE [LARGE SCALE GENOMIC DNA]</scope>
    <source>
        <strain evidence="2 3">DSM 14825</strain>
    </source>
</reference>
<dbReference type="InterPro" id="IPR051531">
    <property type="entry name" value="N-acetyltransferase"/>
</dbReference>